<keyword evidence="2" id="KW-0472">Membrane</keyword>
<evidence type="ECO:0000313" key="3">
    <source>
        <dbReference type="EMBL" id="KAF9526402.1"/>
    </source>
</evidence>
<reference evidence="3" key="1">
    <citation type="submission" date="2020-11" db="EMBL/GenBank/DDBJ databases">
        <authorList>
            <consortium name="DOE Joint Genome Institute"/>
            <person name="Ahrendt S."/>
            <person name="Riley R."/>
            <person name="Andreopoulos W."/>
            <person name="Labutti K."/>
            <person name="Pangilinan J."/>
            <person name="Ruiz-Duenas F.J."/>
            <person name="Barrasa J.M."/>
            <person name="Sanchez-Garcia M."/>
            <person name="Camarero S."/>
            <person name="Miyauchi S."/>
            <person name="Serrano A."/>
            <person name="Linde D."/>
            <person name="Babiker R."/>
            <person name="Drula E."/>
            <person name="Ayuso-Fernandez I."/>
            <person name="Pacheco R."/>
            <person name="Padilla G."/>
            <person name="Ferreira P."/>
            <person name="Barriuso J."/>
            <person name="Kellner H."/>
            <person name="Castanera R."/>
            <person name="Alfaro M."/>
            <person name="Ramirez L."/>
            <person name="Pisabarro A.G."/>
            <person name="Kuo A."/>
            <person name="Tritt A."/>
            <person name="Lipzen A."/>
            <person name="He G."/>
            <person name="Yan M."/>
            <person name="Ng V."/>
            <person name="Cullen D."/>
            <person name="Martin F."/>
            <person name="Rosso M.-N."/>
            <person name="Henrissat B."/>
            <person name="Hibbett D."/>
            <person name="Martinez A.T."/>
            <person name="Grigoriev I.V."/>
        </authorList>
    </citation>
    <scope>NUCLEOTIDE SEQUENCE</scope>
    <source>
        <strain evidence="3">CBS 506.95</strain>
    </source>
</reference>
<keyword evidence="4" id="KW-1185">Reference proteome</keyword>
<evidence type="ECO:0000313" key="4">
    <source>
        <dbReference type="Proteomes" id="UP000807306"/>
    </source>
</evidence>
<feature type="transmembrane region" description="Helical" evidence="2">
    <location>
        <begin position="260"/>
        <end position="281"/>
    </location>
</feature>
<name>A0A9P6EC73_9AGAR</name>
<accession>A0A9P6EC73</accession>
<feature type="transmembrane region" description="Helical" evidence="2">
    <location>
        <begin position="127"/>
        <end position="144"/>
    </location>
</feature>
<feature type="compositionally biased region" description="Polar residues" evidence="1">
    <location>
        <begin position="572"/>
        <end position="596"/>
    </location>
</feature>
<dbReference type="OrthoDB" id="3222669at2759"/>
<organism evidence="3 4">
    <name type="scientific">Crepidotus variabilis</name>
    <dbReference type="NCBI Taxonomy" id="179855"/>
    <lineage>
        <taxon>Eukaryota</taxon>
        <taxon>Fungi</taxon>
        <taxon>Dikarya</taxon>
        <taxon>Basidiomycota</taxon>
        <taxon>Agaricomycotina</taxon>
        <taxon>Agaricomycetes</taxon>
        <taxon>Agaricomycetidae</taxon>
        <taxon>Agaricales</taxon>
        <taxon>Agaricineae</taxon>
        <taxon>Crepidotaceae</taxon>
        <taxon>Crepidotus</taxon>
    </lineage>
</organism>
<keyword evidence="2" id="KW-0812">Transmembrane</keyword>
<feature type="compositionally biased region" description="Polar residues" evidence="1">
    <location>
        <begin position="22"/>
        <end position="36"/>
    </location>
</feature>
<dbReference type="AlphaFoldDB" id="A0A9P6EC73"/>
<gene>
    <name evidence="3" type="ORF">CPB83DRAFT_858037</name>
</gene>
<feature type="region of interest" description="Disordered" evidence="1">
    <location>
        <begin position="310"/>
        <end position="384"/>
    </location>
</feature>
<feature type="region of interest" description="Disordered" evidence="1">
    <location>
        <begin position="1"/>
        <end position="74"/>
    </location>
</feature>
<feature type="compositionally biased region" description="Low complexity" evidence="1">
    <location>
        <begin position="1"/>
        <end position="21"/>
    </location>
</feature>
<feature type="compositionally biased region" description="Low complexity" evidence="1">
    <location>
        <begin position="699"/>
        <end position="709"/>
    </location>
</feature>
<dbReference type="Proteomes" id="UP000807306">
    <property type="component" value="Unassembled WGS sequence"/>
</dbReference>
<feature type="region of interest" description="Disordered" evidence="1">
    <location>
        <begin position="699"/>
        <end position="729"/>
    </location>
</feature>
<sequence length="729" mass="79699">MVLDITSSISPISPESDYSEPQTSTAVHSKNFSSMSTTTLQTTTTLHDTPYEPLLPPITQNSRESYEARSRRSRSSPILTLPRWSLPRVPSTLNEKDEFGIRKEPLKGHSQVFSRRKAVKLRWSRRSLELIMLIWAIYSTGRYLKAFTLYDGFTSQLVSLALGASTGLSFAFTCCSIALSLVQTRLLFHGFSVTALLSIRSALQNLSSVFFLGPSIANIILLIVWRSSQDSEIQITHRCNLEVDLVWSVNVLCNHPPHAWGIWIALAVVRTALSALVVIIFHRIASSQVIFLSNPPSIKAKHSHIRLESDAETLHSRTGPVVVPRLDRDSPGLLPIPQQATETSSLSNKSSPRNRLRTNQSKSSVALSVNRVRQDETDEAPAYESREFLPMGALTTSKSNPGLSGTFMERFRTLISQIATETEQGLAFARSDSASASSLLSHDEATVSPSTSLPELDGDLMMKYQPQYSSYPQYDPVGDEDDFYSPSNGNHASNGYFPPMEQVAPHYSQLHQEYPQEEHVPMMNGFVRKMPTIDSMGSRERDLMSLGSGARNSLGASSLGAPTPNFDHRRQSPLSTPDSTGPRSRSPTKNTLSSWNDAADTSMDLADALGTIDFSTGNERRKSLTAQAELLVGLSENEGVIKGTSEVGELPTQGETIRMVGGGNSGVVDDDFAMDSLKKKLGGFNQDLDLVLGLGFGSSTEYESSTSGSKESKESAGSMQTFHTAKSVG</sequence>
<comment type="caution">
    <text evidence="3">The sequence shown here is derived from an EMBL/GenBank/DDBJ whole genome shotgun (WGS) entry which is preliminary data.</text>
</comment>
<protein>
    <recommendedName>
        <fullName evidence="5">Transmembrane protein</fullName>
    </recommendedName>
</protein>
<dbReference type="EMBL" id="MU157872">
    <property type="protein sequence ID" value="KAF9526402.1"/>
    <property type="molecule type" value="Genomic_DNA"/>
</dbReference>
<keyword evidence="2" id="KW-1133">Transmembrane helix</keyword>
<feature type="transmembrane region" description="Helical" evidence="2">
    <location>
        <begin position="156"/>
        <end position="182"/>
    </location>
</feature>
<feature type="compositionally biased region" description="Low complexity" evidence="1">
    <location>
        <begin position="37"/>
        <end position="46"/>
    </location>
</feature>
<feature type="compositionally biased region" description="Polar residues" evidence="1">
    <location>
        <begin position="338"/>
        <end position="367"/>
    </location>
</feature>
<feature type="transmembrane region" description="Helical" evidence="2">
    <location>
        <begin position="203"/>
        <end position="225"/>
    </location>
</feature>
<evidence type="ECO:0000256" key="2">
    <source>
        <dbReference type="SAM" id="Phobius"/>
    </source>
</evidence>
<proteinExistence type="predicted"/>
<feature type="compositionally biased region" description="Polar residues" evidence="1">
    <location>
        <begin position="719"/>
        <end position="729"/>
    </location>
</feature>
<evidence type="ECO:0000256" key="1">
    <source>
        <dbReference type="SAM" id="MobiDB-lite"/>
    </source>
</evidence>
<feature type="region of interest" description="Disordered" evidence="1">
    <location>
        <begin position="537"/>
        <end position="596"/>
    </location>
</feature>
<evidence type="ECO:0008006" key="5">
    <source>
        <dbReference type="Google" id="ProtNLM"/>
    </source>
</evidence>